<evidence type="ECO:0000313" key="1">
    <source>
        <dbReference type="EMBL" id="OGL41556.1"/>
    </source>
</evidence>
<dbReference type="AlphaFoldDB" id="A0A1F7RIZ3"/>
<proteinExistence type="predicted"/>
<comment type="caution">
    <text evidence="1">The sequence shown here is derived from an EMBL/GenBank/DDBJ whole genome shotgun (WGS) entry which is preliminary data.</text>
</comment>
<organism evidence="1 2">
    <name type="scientific">Candidatus Schekmanbacteria bacterium GWA2_38_11</name>
    <dbReference type="NCBI Taxonomy" id="1817876"/>
    <lineage>
        <taxon>Bacteria</taxon>
        <taxon>Candidatus Schekmaniibacteriota</taxon>
    </lineage>
</organism>
<name>A0A1F7RIZ3_9BACT</name>
<dbReference type="Proteomes" id="UP000178526">
    <property type="component" value="Unassembled WGS sequence"/>
</dbReference>
<dbReference type="EMBL" id="MGDB01000069">
    <property type="protein sequence ID" value="OGL41556.1"/>
    <property type="molecule type" value="Genomic_DNA"/>
</dbReference>
<gene>
    <name evidence="1" type="ORF">A2042_08575</name>
</gene>
<accession>A0A1F7RIZ3</accession>
<reference evidence="1 2" key="1">
    <citation type="journal article" date="2016" name="Nat. Commun.">
        <title>Thousands of microbial genomes shed light on interconnected biogeochemical processes in an aquifer system.</title>
        <authorList>
            <person name="Anantharaman K."/>
            <person name="Brown C.T."/>
            <person name="Hug L.A."/>
            <person name="Sharon I."/>
            <person name="Castelle C.J."/>
            <person name="Probst A.J."/>
            <person name="Thomas B.C."/>
            <person name="Singh A."/>
            <person name="Wilkins M.J."/>
            <person name="Karaoz U."/>
            <person name="Brodie E.L."/>
            <person name="Williams K.H."/>
            <person name="Hubbard S.S."/>
            <person name="Banfield J.F."/>
        </authorList>
    </citation>
    <scope>NUCLEOTIDE SEQUENCE [LARGE SCALE GENOMIC DNA]</scope>
</reference>
<protein>
    <submittedName>
        <fullName evidence="1">Uncharacterized protein</fullName>
    </submittedName>
</protein>
<evidence type="ECO:0000313" key="2">
    <source>
        <dbReference type="Proteomes" id="UP000178526"/>
    </source>
</evidence>
<sequence>MFWASPILQFRQQTPQEWGARHQERLPQKSKCEIELQILHLTKLLHKYPLVQRQHPKRACPIGSFCCGFCQPMDGNTTDKLLFLKVFLEQTKVSAF</sequence>